<comment type="function">
    <text evidence="3">PPIases accelerate the folding of proteins. It catalyzes the cis-trans isomerization of proline imidic peptide bonds in oligopeptides.</text>
</comment>
<dbReference type="InterPro" id="IPR029000">
    <property type="entry name" value="Cyclophilin-like_dom_sf"/>
</dbReference>
<dbReference type="PRINTS" id="PR00153">
    <property type="entry name" value="CSAPPISMRASE"/>
</dbReference>
<keyword evidence="1 3" id="KW-0697">Rotamase</keyword>
<protein>
    <recommendedName>
        <fullName evidence="3">Peptidyl-prolyl cis-trans isomerase</fullName>
        <shortName evidence="3">PPIase</shortName>
        <ecNumber evidence="3">5.2.1.8</ecNumber>
    </recommendedName>
</protein>
<evidence type="ECO:0000313" key="6">
    <source>
        <dbReference type="EMBL" id="KKU25941.1"/>
    </source>
</evidence>
<dbReference type="Proteomes" id="UP000034175">
    <property type="component" value="Unassembled WGS sequence"/>
</dbReference>
<dbReference type="AlphaFoldDB" id="A0A0G1NZM1"/>
<comment type="catalytic activity">
    <reaction evidence="3">
        <text>[protein]-peptidylproline (omega=180) = [protein]-peptidylproline (omega=0)</text>
        <dbReference type="Rhea" id="RHEA:16237"/>
        <dbReference type="Rhea" id="RHEA-COMP:10747"/>
        <dbReference type="Rhea" id="RHEA-COMP:10748"/>
        <dbReference type="ChEBI" id="CHEBI:83833"/>
        <dbReference type="ChEBI" id="CHEBI:83834"/>
        <dbReference type="EC" id="5.2.1.8"/>
    </reaction>
</comment>
<dbReference type="PROSITE" id="PS50072">
    <property type="entry name" value="CSA_PPIASE_2"/>
    <property type="match status" value="1"/>
</dbReference>
<feature type="transmembrane region" description="Helical" evidence="4">
    <location>
        <begin position="9"/>
        <end position="29"/>
    </location>
</feature>
<evidence type="ECO:0000313" key="7">
    <source>
        <dbReference type="Proteomes" id="UP000034175"/>
    </source>
</evidence>
<dbReference type="InterPro" id="IPR044666">
    <property type="entry name" value="Cyclophilin_A-like"/>
</dbReference>
<gene>
    <name evidence="6" type="ORF">UX39_C0015G0009</name>
</gene>
<comment type="similarity">
    <text evidence="3">Belongs to the cyclophilin-type PPIase family.</text>
</comment>
<dbReference type="EMBL" id="LCMA01000015">
    <property type="protein sequence ID" value="KKU25941.1"/>
    <property type="molecule type" value="Genomic_DNA"/>
</dbReference>
<reference evidence="6 7" key="1">
    <citation type="journal article" date="2015" name="Nature">
        <title>rRNA introns, odd ribosomes, and small enigmatic genomes across a large radiation of phyla.</title>
        <authorList>
            <person name="Brown C.T."/>
            <person name="Hug L.A."/>
            <person name="Thomas B.C."/>
            <person name="Sharon I."/>
            <person name="Castelle C.J."/>
            <person name="Singh A."/>
            <person name="Wilkins M.J."/>
            <person name="Williams K.H."/>
            <person name="Banfield J.F."/>
        </authorList>
    </citation>
    <scope>NUCLEOTIDE SEQUENCE [LARGE SCALE GENOMIC DNA]</scope>
</reference>
<keyword evidence="4" id="KW-0472">Membrane</keyword>
<evidence type="ECO:0000256" key="3">
    <source>
        <dbReference type="RuleBase" id="RU363019"/>
    </source>
</evidence>
<feature type="domain" description="PPIase cyclophilin-type" evidence="5">
    <location>
        <begin position="50"/>
        <end position="206"/>
    </location>
</feature>
<dbReference type="Pfam" id="PF00160">
    <property type="entry name" value="Pro_isomerase"/>
    <property type="match status" value="1"/>
</dbReference>
<sequence>MLKRRQTSWTFILVGFAVLIFLSVLTFFVNKSNSVKRAIVTANAIEFNKAYTGAVLRTTVGDIKIEFLHGKAPKTIYNFIELAEKRFYNGTKFHYVLKNFLIQGGDPLSRKTDKSLYGTGGPGYSLPSERNDEPLSQGVVAMANIGNDTSGSQFFIVTAPRLSPLDGKFTVFAKVTNGLDILETINDVPTDNNVPRYPIEIIGIEIE</sequence>
<comment type="caution">
    <text evidence="6">The sequence shown here is derived from an EMBL/GenBank/DDBJ whole genome shotgun (WGS) entry which is preliminary data.</text>
</comment>
<keyword evidence="4" id="KW-1133">Transmembrane helix</keyword>
<dbReference type="PANTHER" id="PTHR45625:SF4">
    <property type="entry name" value="PEPTIDYLPROLYL ISOMERASE DOMAIN AND WD REPEAT-CONTAINING PROTEIN 1"/>
    <property type="match status" value="1"/>
</dbReference>
<dbReference type="PANTHER" id="PTHR45625">
    <property type="entry name" value="PEPTIDYL-PROLYL CIS-TRANS ISOMERASE-RELATED"/>
    <property type="match status" value="1"/>
</dbReference>
<dbReference type="EC" id="5.2.1.8" evidence="3"/>
<evidence type="ECO:0000259" key="5">
    <source>
        <dbReference type="PROSITE" id="PS50072"/>
    </source>
</evidence>
<dbReference type="Gene3D" id="2.40.100.10">
    <property type="entry name" value="Cyclophilin-like"/>
    <property type="match status" value="1"/>
</dbReference>
<name>A0A0G1NZM1_9BACT</name>
<proteinExistence type="inferred from homology"/>
<evidence type="ECO:0000256" key="4">
    <source>
        <dbReference type="SAM" id="Phobius"/>
    </source>
</evidence>
<keyword evidence="4" id="KW-0812">Transmembrane</keyword>
<keyword evidence="2 3" id="KW-0413">Isomerase</keyword>
<dbReference type="SUPFAM" id="SSF50891">
    <property type="entry name" value="Cyclophilin-like"/>
    <property type="match status" value="1"/>
</dbReference>
<evidence type="ECO:0000256" key="1">
    <source>
        <dbReference type="ARBA" id="ARBA00023110"/>
    </source>
</evidence>
<evidence type="ECO:0000256" key="2">
    <source>
        <dbReference type="ARBA" id="ARBA00023235"/>
    </source>
</evidence>
<dbReference type="InterPro" id="IPR002130">
    <property type="entry name" value="Cyclophilin-type_PPIase_dom"/>
</dbReference>
<dbReference type="CDD" id="cd00317">
    <property type="entry name" value="cyclophilin"/>
    <property type="match status" value="1"/>
</dbReference>
<accession>A0A0G1NZM1</accession>
<organism evidence="6 7">
    <name type="scientific">Candidatus Magasanikbacteria bacterium GW2011_GWA2_46_17</name>
    <dbReference type="NCBI Taxonomy" id="1619042"/>
    <lineage>
        <taxon>Bacteria</taxon>
        <taxon>Candidatus Magasanikiibacteriota</taxon>
    </lineage>
</organism>
<dbReference type="GO" id="GO:0003755">
    <property type="term" value="F:peptidyl-prolyl cis-trans isomerase activity"/>
    <property type="evidence" value="ECO:0007669"/>
    <property type="project" value="UniProtKB-UniRule"/>
</dbReference>